<evidence type="ECO:0000313" key="2">
    <source>
        <dbReference type="EMBL" id="SEF80384.1"/>
    </source>
</evidence>
<keyword evidence="1" id="KW-0812">Transmembrane</keyword>
<sequence>MSFIRPEAKAALWRWREVLAAAGLAALGLWWVVSGYGLLAAVGWVTTALAGALAVIGVQRARFRMDGGGPGYVTVDEGQITYFGPFTGGVVAVSEIERVTLDPGAKPSHWVLQQAGRPPLRVPVNAAGAEALFDVFAALPGLRTERMLAELNRRGPHPVVIWERRPSRPQVQWLH</sequence>
<proteinExistence type="predicted"/>
<name>A0A1H5UZJ0_9RHOB</name>
<evidence type="ECO:0000313" key="3">
    <source>
        <dbReference type="Proteomes" id="UP000236742"/>
    </source>
</evidence>
<feature type="transmembrane region" description="Helical" evidence="1">
    <location>
        <begin position="12"/>
        <end position="32"/>
    </location>
</feature>
<accession>A0A1H5UZJ0</accession>
<feature type="transmembrane region" description="Helical" evidence="1">
    <location>
        <begin position="38"/>
        <end position="58"/>
    </location>
</feature>
<keyword evidence="1" id="KW-1133">Transmembrane helix</keyword>
<gene>
    <name evidence="2" type="ORF">SAMN05421751_10551</name>
</gene>
<keyword evidence="3" id="KW-1185">Reference proteome</keyword>
<keyword evidence="1" id="KW-0472">Membrane</keyword>
<dbReference type="RefSeq" id="WP_104007509.1">
    <property type="nucleotide sequence ID" value="NZ_FNVD01000005.1"/>
</dbReference>
<evidence type="ECO:0000256" key="1">
    <source>
        <dbReference type="SAM" id="Phobius"/>
    </source>
</evidence>
<protein>
    <submittedName>
        <fullName evidence="2">Uncharacterized protein</fullName>
    </submittedName>
</protein>
<dbReference type="EMBL" id="FNVD01000005">
    <property type="protein sequence ID" value="SEF80384.1"/>
    <property type="molecule type" value="Genomic_DNA"/>
</dbReference>
<dbReference type="OrthoDB" id="7851333at2"/>
<dbReference type="AlphaFoldDB" id="A0A1H5UZJ0"/>
<reference evidence="2 3" key="1">
    <citation type="submission" date="2016-10" db="EMBL/GenBank/DDBJ databases">
        <authorList>
            <person name="de Groot N.N."/>
        </authorList>
    </citation>
    <scope>NUCLEOTIDE SEQUENCE [LARGE SCALE GENOMIC DNA]</scope>
    <source>
        <strain evidence="2 3">DSM 23413</strain>
    </source>
</reference>
<dbReference type="Proteomes" id="UP000236742">
    <property type="component" value="Unassembled WGS sequence"/>
</dbReference>
<organism evidence="2 3">
    <name type="scientific">Jhaorihella thermophila</name>
    <dbReference type="NCBI Taxonomy" id="488547"/>
    <lineage>
        <taxon>Bacteria</taxon>
        <taxon>Pseudomonadati</taxon>
        <taxon>Pseudomonadota</taxon>
        <taxon>Alphaproteobacteria</taxon>
        <taxon>Rhodobacterales</taxon>
        <taxon>Paracoccaceae</taxon>
        <taxon>Jhaorihella</taxon>
    </lineage>
</organism>